<protein>
    <submittedName>
        <fullName evidence="11">RNA helicase</fullName>
    </submittedName>
</protein>
<dbReference type="GO" id="GO:0003676">
    <property type="term" value="F:nucleic acid binding"/>
    <property type="evidence" value="ECO:0007669"/>
    <property type="project" value="InterPro"/>
</dbReference>
<dbReference type="AlphaFoldDB" id="A0A150WPE8"/>
<gene>
    <name evidence="11" type="ORF">AZI86_04385</name>
</gene>
<feature type="compositionally biased region" description="Low complexity" evidence="7">
    <location>
        <begin position="387"/>
        <end position="408"/>
    </location>
</feature>
<evidence type="ECO:0000259" key="10">
    <source>
        <dbReference type="PROSITE" id="PS51195"/>
    </source>
</evidence>
<dbReference type="PROSITE" id="PS51192">
    <property type="entry name" value="HELICASE_ATP_BIND_1"/>
    <property type="match status" value="1"/>
</dbReference>
<comment type="similarity">
    <text evidence="5">Belongs to the DEAD box helicase family.</text>
</comment>
<comment type="caution">
    <text evidence="11">The sequence shown here is derived from an EMBL/GenBank/DDBJ whole genome shotgun (WGS) entry which is preliminary data.</text>
</comment>
<feature type="domain" description="Helicase C-terminal" evidence="9">
    <location>
        <begin position="239"/>
        <end position="388"/>
    </location>
</feature>
<accession>A0A150WPE8</accession>
<feature type="domain" description="DEAD-box RNA helicase Q" evidence="10">
    <location>
        <begin position="2"/>
        <end position="30"/>
    </location>
</feature>
<evidence type="ECO:0000259" key="9">
    <source>
        <dbReference type="PROSITE" id="PS51194"/>
    </source>
</evidence>
<name>A0A150WPE8_BDEBC</name>
<evidence type="ECO:0000313" key="11">
    <source>
        <dbReference type="EMBL" id="KYG66300.1"/>
    </source>
</evidence>
<keyword evidence="1" id="KW-0547">Nucleotide-binding</keyword>
<dbReference type="InterPro" id="IPR011545">
    <property type="entry name" value="DEAD/DEAH_box_helicase_dom"/>
</dbReference>
<feature type="domain" description="Helicase ATP-binding" evidence="8">
    <location>
        <begin position="33"/>
        <end position="212"/>
    </location>
</feature>
<keyword evidence="2" id="KW-0378">Hydrolase</keyword>
<dbReference type="CDD" id="cd00268">
    <property type="entry name" value="DEADc"/>
    <property type="match status" value="1"/>
</dbReference>
<dbReference type="OrthoDB" id="5291130at2"/>
<evidence type="ECO:0000259" key="8">
    <source>
        <dbReference type="PROSITE" id="PS51192"/>
    </source>
</evidence>
<feature type="compositionally biased region" description="Low complexity" evidence="7">
    <location>
        <begin position="425"/>
        <end position="435"/>
    </location>
</feature>
<dbReference type="RefSeq" id="WP_061833866.1">
    <property type="nucleotide sequence ID" value="NZ_LUKE01000001.1"/>
</dbReference>
<evidence type="ECO:0000256" key="3">
    <source>
        <dbReference type="ARBA" id="ARBA00022806"/>
    </source>
</evidence>
<feature type="region of interest" description="Disordered" evidence="7">
    <location>
        <begin position="372"/>
        <end position="446"/>
    </location>
</feature>
<dbReference type="InterPro" id="IPR044742">
    <property type="entry name" value="DEAD/DEAH_RhlB"/>
</dbReference>
<evidence type="ECO:0000256" key="2">
    <source>
        <dbReference type="ARBA" id="ARBA00022801"/>
    </source>
</evidence>
<evidence type="ECO:0000256" key="1">
    <source>
        <dbReference type="ARBA" id="ARBA00022741"/>
    </source>
</evidence>
<dbReference type="PANTHER" id="PTHR47959:SF13">
    <property type="entry name" value="ATP-DEPENDENT RNA HELICASE RHLE"/>
    <property type="match status" value="1"/>
</dbReference>
<evidence type="ECO:0000256" key="5">
    <source>
        <dbReference type="ARBA" id="ARBA00038437"/>
    </source>
</evidence>
<feature type="compositionally biased region" description="Basic and acidic residues" evidence="7">
    <location>
        <begin position="409"/>
        <end position="424"/>
    </location>
</feature>
<keyword evidence="4" id="KW-0067">ATP-binding</keyword>
<dbReference type="SMART" id="SM00490">
    <property type="entry name" value="HELICc"/>
    <property type="match status" value="1"/>
</dbReference>
<dbReference type="GO" id="GO:0005829">
    <property type="term" value="C:cytosol"/>
    <property type="evidence" value="ECO:0007669"/>
    <property type="project" value="TreeGrafter"/>
</dbReference>
<keyword evidence="12" id="KW-1185">Reference proteome</keyword>
<dbReference type="CDD" id="cd18787">
    <property type="entry name" value="SF2_C_DEAD"/>
    <property type="match status" value="1"/>
</dbReference>
<feature type="compositionally biased region" description="Polar residues" evidence="7">
    <location>
        <begin position="377"/>
        <end position="386"/>
    </location>
</feature>
<keyword evidence="3 11" id="KW-0347">Helicase</keyword>
<dbReference type="PANTHER" id="PTHR47959">
    <property type="entry name" value="ATP-DEPENDENT RNA HELICASE RHLE-RELATED"/>
    <property type="match status" value="1"/>
</dbReference>
<dbReference type="PROSITE" id="PS51194">
    <property type="entry name" value="HELICASE_CTER"/>
    <property type="match status" value="1"/>
</dbReference>
<evidence type="ECO:0000256" key="6">
    <source>
        <dbReference type="PROSITE-ProRule" id="PRU00552"/>
    </source>
</evidence>
<dbReference type="PROSITE" id="PS51195">
    <property type="entry name" value="Q_MOTIF"/>
    <property type="match status" value="1"/>
</dbReference>
<reference evidence="11 12" key="1">
    <citation type="submission" date="2016-03" db="EMBL/GenBank/DDBJ databases">
        <authorList>
            <person name="Ploux O."/>
        </authorList>
    </citation>
    <scope>NUCLEOTIDE SEQUENCE [LARGE SCALE GENOMIC DNA]</scope>
    <source>
        <strain evidence="11 12">R0</strain>
    </source>
</reference>
<feature type="short sequence motif" description="Q motif" evidence="6">
    <location>
        <begin position="2"/>
        <end position="30"/>
    </location>
</feature>
<organism evidence="11 12">
    <name type="scientific">Bdellovibrio bacteriovorus</name>
    <dbReference type="NCBI Taxonomy" id="959"/>
    <lineage>
        <taxon>Bacteria</taxon>
        <taxon>Pseudomonadati</taxon>
        <taxon>Bdellovibrionota</taxon>
        <taxon>Bdellovibrionia</taxon>
        <taxon>Bdellovibrionales</taxon>
        <taxon>Pseudobdellovibrionaceae</taxon>
        <taxon>Bdellovibrio</taxon>
    </lineage>
</organism>
<dbReference type="InterPro" id="IPR014014">
    <property type="entry name" value="RNA_helicase_DEAD_Q_motif"/>
</dbReference>
<dbReference type="GO" id="GO:0003724">
    <property type="term" value="F:RNA helicase activity"/>
    <property type="evidence" value="ECO:0007669"/>
    <property type="project" value="InterPro"/>
</dbReference>
<dbReference type="Gene3D" id="3.40.50.300">
    <property type="entry name" value="P-loop containing nucleotide triphosphate hydrolases"/>
    <property type="match status" value="2"/>
</dbReference>
<dbReference type="GO" id="GO:0005524">
    <property type="term" value="F:ATP binding"/>
    <property type="evidence" value="ECO:0007669"/>
    <property type="project" value="UniProtKB-KW"/>
</dbReference>
<evidence type="ECO:0000313" key="12">
    <source>
        <dbReference type="Proteomes" id="UP000075320"/>
    </source>
</evidence>
<sequence>MSTFADFGLLPSLLKSLKDQKITKPTEVQKNTIPMMMSQQSVVGIAETGSGKTLAYALPILHALKEMEEKSAPVSFESMPRAIVMVPTRELGEQVAKVFKTLTHDTRLRVRMALGGMQMEQARRNTSGEFEILLATPGRLTQMMDLDFINLTDVRFLVFDEADQMMDHGFLPDTNKIYHDCPKDVQLALFSATISPSVQELIHTLFSNAEIFKSAGSGKVVKTLITQNRIVKDGLRWPLLEKILNEPNSGRTILFTNTREQCDKLAKELSDKGHPVVIYRGEMEKNERRTNLKKFTDGSVKLMVATDLAGRGLDIPSVDRVINYHLPKQLDNYLHRAGRTARAGRSGLVINLVTERDEALIAQVERRKLPEVRDSSKFNSRVQPNNPSKKAAPAGKSKGKPTGKTVSKFAEKPAAKGKFADKASKSNNKPKASNSGKGPEKRGKRF</sequence>
<dbReference type="SMART" id="SM00487">
    <property type="entry name" value="DEXDc"/>
    <property type="match status" value="1"/>
</dbReference>
<proteinExistence type="inferred from homology"/>
<dbReference type="GO" id="GO:0016787">
    <property type="term" value="F:hydrolase activity"/>
    <property type="evidence" value="ECO:0007669"/>
    <property type="project" value="UniProtKB-KW"/>
</dbReference>
<evidence type="ECO:0000256" key="7">
    <source>
        <dbReference type="SAM" id="MobiDB-lite"/>
    </source>
</evidence>
<dbReference type="EMBL" id="LUKE01000001">
    <property type="protein sequence ID" value="KYG66300.1"/>
    <property type="molecule type" value="Genomic_DNA"/>
</dbReference>
<dbReference type="Pfam" id="PF00271">
    <property type="entry name" value="Helicase_C"/>
    <property type="match status" value="1"/>
</dbReference>
<dbReference type="Proteomes" id="UP000075320">
    <property type="component" value="Unassembled WGS sequence"/>
</dbReference>
<dbReference type="InterPro" id="IPR001650">
    <property type="entry name" value="Helicase_C-like"/>
</dbReference>
<dbReference type="InterPro" id="IPR050079">
    <property type="entry name" value="DEAD_box_RNA_helicase"/>
</dbReference>
<dbReference type="InterPro" id="IPR027417">
    <property type="entry name" value="P-loop_NTPase"/>
</dbReference>
<dbReference type="InterPro" id="IPR014001">
    <property type="entry name" value="Helicase_ATP-bd"/>
</dbReference>
<evidence type="ECO:0000256" key="4">
    <source>
        <dbReference type="ARBA" id="ARBA00022840"/>
    </source>
</evidence>
<dbReference type="Pfam" id="PF00270">
    <property type="entry name" value="DEAD"/>
    <property type="match status" value="1"/>
</dbReference>
<dbReference type="SUPFAM" id="SSF52540">
    <property type="entry name" value="P-loop containing nucleoside triphosphate hydrolases"/>
    <property type="match status" value="1"/>
</dbReference>